<feature type="region of interest" description="Disordered" evidence="1">
    <location>
        <begin position="681"/>
        <end position="709"/>
    </location>
</feature>
<reference evidence="3 4" key="1">
    <citation type="submission" date="2024-01" db="EMBL/GenBank/DDBJ databases">
        <title>A draft genome for the cacao thread blight pathogen Marasmiellus scandens.</title>
        <authorList>
            <person name="Baruah I.K."/>
            <person name="Leung J."/>
            <person name="Bukari Y."/>
            <person name="Amoako-Attah I."/>
            <person name="Meinhardt L.W."/>
            <person name="Bailey B.A."/>
            <person name="Cohen S.P."/>
        </authorList>
    </citation>
    <scope>NUCLEOTIDE SEQUENCE [LARGE SCALE GENOMIC DNA]</scope>
    <source>
        <strain evidence="3 4">GH-19</strain>
    </source>
</reference>
<name>A0ABR1JEM8_9AGAR</name>
<dbReference type="Proteomes" id="UP001498398">
    <property type="component" value="Unassembled WGS sequence"/>
</dbReference>
<gene>
    <name evidence="3" type="ORF">VKT23_011124</name>
</gene>
<dbReference type="EMBL" id="JBANRG010000023">
    <property type="protein sequence ID" value="KAK7455252.1"/>
    <property type="molecule type" value="Genomic_DNA"/>
</dbReference>
<feature type="compositionally biased region" description="Acidic residues" evidence="1">
    <location>
        <begin position="691"/>
        <end position="708"/>
    </location>
</feature>
<accession>A0ABR1JEM8</accession>
<proteinExistence type="predicted"/>
<protein>
    <recommendedName>
        <fullName evidence="2">Heterokaryon incompatibility domain-containing protein</fullName>
    </recommendedName>
</protein>
<evidence type="ECO:0000256" key="1">
    <source>
        <dbReference type="SAM" id="MobiDB-lite"/>
    </source>
</evidence>
<comment type="caution">
    <text evidence="3">The sequence shown here is derived from an EMBL/GenBank/DDBJ whole genome shotgun (WGS) entry which is preliminary data.</text>
</comment>
<keyword evidence="4" id="KW-1185">Reference proteome</keyword>
<feature type="domain" description="Heterokaryon incompatibility" evidence="2">
    <location>
        <begin position="21"/>
        <end position="104"/>
    </location>
</feature>
<evidence type="ECO:0000259" key="2">
    <source>
        <dbReference type="Pfam" id="PF06985"/>
    </source>
</evidence>
<sequence>MRLLNTRTFRLREFHTYTPPYAILSHTWEDEEVIFQDMQDLEAAKRKTGWFKIASACVYARKYEFEWIWIDSCCINKQSSAELSEAINSMYQYYLDAEVCYVFLCDVPGNLRDDPRHAESAFKRSRWFTRGWTLQELIASSYAVFLDCQWTEIGTKWSLQDLLSAITSIPVSVFERGELAEFSIAQKMSWAALRETTRPEDQAYCLMGLFGISMPPIYGEGGQKAFMRLQQEIMKISDDRSIFAWIASPGKSEPRGLLAKSPYEFRASGDIGVSDSDFLGNKSSFSFNNNGLHIHLPLLPVNKNETDLFLAPLQCQTERDGLHLSLYLRKMTSSGKYMRCRASELCLTSPSPAFEDPQELVVMENQFPQRIKKPRNKYRVKVRLLPRAQQCVTYIDTYELITGIFQRNLNMDELQLDSAFGHILRLEYKSQTTKLKERVLINIKRGLGLSGITRLDFFAVPVPLGVYGFVDYLATTIHCNGCPDCISTRLKDNGEMVFRLHITGKDVMLEVDYLPHDLEKPLSREVFSPAKLDFTLLKHPWDALCFHHVFPPDHLQAKRSYNEIYISLPSDSSQINVFCVLTYEFRARFNFYKVFVGVGIHESRTWIDITVFPFRSSPKPKEIWDSYCYGGERVEARLRCQNSASCSIREGVLTATFEKRRNLGLGSHFLDFVWIQKDSTPSSTIRRGNWDESEIEDEDQDSESEENQDIGLLAYARRYDRDRLIYWSNGTSGTSADLG</sequence>
<dbReference type="PANTHER" id="PTHR10622">
    <property type="entry name" value="HET DOMAIN-CONTAINING PROTEIN"/>
    <property type="match status" value="1"/>
</dbReference>
<dbReference type="Pfam" id="PF06985">
    <property type="entry name" value="HET"/>
    <property type="match status" value="1"/>
</dbReference>
<organism evidence="3 4">
    <name type="scientific">Marasmiellus scandens</name>
    <dbReference type="NCBI Taxonomy" id="2682957"/>
    <lineage>
        <taxon>Eukaryota</taxon>
        <taxon>Fungi</taxon>
        <taxon>Dikarya</taxon>
        <taxon>Basidiomycota</taxon>
        <taxon>Agaricomycotina</taxon>
        <taxon>Agaricomycetes</taxon>
        <taxon>Agaricomycetidae</taxon>
        <taxon>Agaricales</taxon>
        <taxon>Marasmiineae</taxon>
        <taxon>Omphalotaceae</taxon>
        <taxon>Marasmiellus</taxon>
    </lineage>
</organism>
<dbReference type="InterPro" id="IPR010730">
    <property type="entry name" value="HET"/>
</dbReference>
<evidence type="ECO:0000313" key="4">
    <source>
        <dbReference type="Proteomes" id="UP001498398"/>
    </source>
</evidence>
<evidence type="ECO:0000313" key="3">
    <source>
        <dbReference type="EMBL" id="KAK7455252.1"/>
    </source>
</evidence>
<dbReference type="PANTHER" id="PTHR10622:SF10">
    <property type="entry name" value="HET DOMAIN-CONTAINING PROTEIN"/>
    <property type="match status" value="1"/>
</dbReference>